<dbReference type="Pfam" id="PF00515">
    <property type="entry name" value="TPR_1"/>
    <property type="match status" value="1"/>
</dbReference>
<dbReference type="Proteomes" id="UP001049176">
    <property type="component" value="Chromosome 1"/>
</dbReference>
<evidence type="ECO:0000259" key="9">
    <source>
        <dbReference type="Pfam" id="PF04049"/>
    </source>
</evidence>
<dbReference type="GO" id="GO:0005680">
    <property type="term" value="C:anaphase-promoting complex"/>
    <property type="evidence" value="ECO:0007669"/>
    <property type="project" value="InterPro"/>
</dbReference>
<evidence type="ECO:0000256" key="6">
    <source>
        <dbReference type="ARBA" id="ARBA00023306"/>
    </source>
</evidence>
<dbReference type="KEGG" id="more:E1B28_000546"/>
<dbReference type="GO" id="GO:0016567">
    <property type="term" value="P:protein ubiquitination"/>
    <property type="evidence" value="ECO:0007669"/>
    <property type="project" value="TreeGrafter"/>
</dbReference>
<gene>
    <name evidence="10" type="ORF">E1B28_000546</name>
</gene>
<reference evidence="10" key="1">
    <citation type="journal article" date="2021" name="Genome Biol. Evol.">
        <title>The assembled and annotated genome of the fairy-ring fungus Marasmius oreades.</title>
        <authorList>
            <person name="Hiltunen M."/>
            <person name="Ament-Velasquez S.L."/>
            <person name="Johannesson H."/>
        </authorList>
    </citation>
    <scope>NUCLEOTIDE SEQUENCE</scope>
    <source>
        <strain evidence="10">03SP1</strain>
    </source>
</reference>
<dbReference type="Pfam" id="PF13181">
    <property type="entry name" value="TPR_8"/>
    <property type="match status" value="1"/>
</dbReference>
<dbReference type="OrthoDB" id="10262026at2759"/>
<feature type="repeat" description="TPR" evidence="7">
    <location>
        <begin position="452"/>
        <end position="485"/>
    </location>
</feature>
<dbReference type="GO" id="GO:0031145">
    <property type="term" value="P:anaphase-promoting complex-dependent catabolic process"/>
    <property type="evidence" value="ECO:0007669"/>
    <property type="project" value="TreeGrafter"/>
</dbReference>
<feature type="region of interest" description="Disordered" evidence="8">
    <location>
        <begin position="54"/>
        <end position="127"/>
    </location>
</feature>
<protein>
    <recommendedName>
        <fullName evidence="9">Cdc23 domain-containing protein</fullName>
    </recommendedName>
</protein>
<dbReference type="GO" id="GO:0051301">
    <property type="term" value="P:cell division"/>
    <property type="evidence" value="ECO:0007669"/>
    <property type="project" value="UniProtKB-KW"/>
</dbReference>
<dbReference type="InterPro" id="IPR019734">
    <property type="entry name" value="TPR_rpt"/>
</dbReference>
<evidence type="ECO:0000256" key="3">
    <source>
        <dbReference type="ARBA" id="ARBA00022776"/>
    </source>
</evidence>
<feature type="compositionally biased region" description="Low complexity" evidence="8">
    <location>
        <begin position="93"/>
        <end position="105"/>
    </location>
</feature>
<dbReference type="PROSITE" id="PS50293">
    <property type="entry name" value="TPR_REGION"/>
    <property type="match status" value="1"/>
</dbReference>
<organism evidence="10 11">
    <name type="scientific">Marasmius oreades</name>
    <name type="common">fairy-ring Marasmius</name>
    <dbReference type="NCBI Taxonomy" id="181124"/>
    <lineage>
        <taxon>Eukaryota</taxon>
        <taxon>Fungi</taxon>
        <taxon>Dikarya</taxon>
        <taxon>Basidiomycota</taxon>
        <taxon>Agaricomycotina</taxon>
        <taxon>Agaricomycetes</taxon>
        <taxon>Agaricomycetidae</taxon>
        <taxon>Agaricales</taxon>
        <taxon>Marasmiineae</taxon>
        <taxon>Marasmiaceae</taxon>
        <taxon>Marasmius</taxon>
    </lineage>
</organism>
<feature type="repeat" description="TPR" evidence="7">
    <location>
        <begin position="418"/>
        <end position="451"/>
    </location>
</feature>
<dbReference type="EMBL" id="CM032181">
    <property type="protein sequence ID" value="KAG7098624.1"/>
    <property type="molecule type" value="Genomic_DNA"/>
</dbReference>
<dbReference type="SMART" id="SM00028">
    <property type="entry name" value="TPR"/>
    <property type="match status" value="6"/>
</dbReference>
<dbReference type="PANTHER" id="PTHR12558">
    <property type="entry name" value="CELL DIVISION CYCLE 16,23,27"/>
    <property type="match status" value="1"/>
</dbReference>
<evidence type="ECO:0000256" key="8">
    <source>
        <dbReference type="SAM" id="MobiDB-lite"/>
    </source>
</evidence>
<dbReference type="SUPFAM" id="SSF48452">
    <property type="entry name" value="TPR-like"/>
    <property type="match status" value="2"/>
</dbReference>
<evidence type="ECO:0000313" key="10">
    <source>
        <dbReference type="EMBL" id="KAG7098624.1"/>
    </source>
</evidence>
<dbReference type="PANTHER" id="PTHR12558:SF10">
    <property type="entry name" value="CELL DIVISION CYCLE PROTEIN 23 HOMOLOG"/>
    <property type="match status" value="1"/>
</dbReference>
<proteinExistence type="predicted"/>
<dbReference type="Pfam" id="PF13432">
    <property type="entry name" value="TPR_16"/>
    <property type="match status" value="1"/>
</dbReference>
<comment type="caution">
    <text evidence="10">The sequence shown here is derived from an EMBL/GenBank/DDBJ whole genome shotgun (WGS) entry which is preliminary data.</text>
</comment>
<evidence type="ECO:0000256" key="7">
    <source>
        <dbReference type="PROSITE-ProRule" id="PRU00339"/>
    </source>
</evidence>
<accession>A0A9P8AEH3</accession>
<dbReference type="Pfam" id="PF04049">
    <property type="entry name" value="ANAPC8"/>
    <property type="match status" value="1"/>
</dbReference>
<dbReference type="RefSeq" id="XP_043015094.1">
    <property type="nucleotide sequence ID" value="XM_043146392.1"/>
</dbReference>
<evidence type="ECO:0000256" key="1">
    <source>
        <dbReference type="ARBA" id="ARBA00022618"/>
    </source>
</evidence>
<evidence type="ECO:0000256" key="2">
    <source>
        <dbReference type="ARBA" id="ARBA00022737"/>
    </source>
</evidence>
<keyword evidence="4" id="KW-0833">Ubl conjugation pathway</keyword>
<keyword evidence="2" id="KW-0677">Repeat</keyword>
<feature type="domain" description="Cdc23" evidence="9">
    <location>
        <begin position="12"/>
        <end position="302"/>
    </location>
</feature>
<dbReference type="Gene3D" id="1.25.40.10">
    <property type="entry name" value="Tetratricopeptide repeat domain"/>
    <property type="match status" value="3"/>
</dbReference>
<dbReference type="GO" id="GO:0045842">
    <property type="term" value="P:positive regulation of mitotic metaphase/anaphase transition"/>
    <property type="evidence" value="ECO:0007669"/>
    <property type="project" value="TreeGrafter"/>
</dbReference>
<evidence type="ECO:0000313" key="11">
    <source>
        <dbReference type="Proteomes" id="UP001049176"/>
    </source>
</evidence>
<keyword evidence="11" id="KW-1185">Reference proteome</keyword>
<dbReference type="InterPro" id="IPR007192">
    <property type="entry name" value="APC8"/>
</dbReference>
<keyword evidence="5 7" id="KW-0802">TPR repeat</keyword>
<feature type="repeat" description="TPR" evidence="7">
    <location>
        <begin position="486"/>
        <end position="519"/>
    </location>
</feature>
<evidence type="ECO:0000256" key="4">
    <source>
        <dbReference type="ARBA" id="ARBA00022786"/>
    </source>
</evidence>
<keyword evidence="3" id="KW-0498">Mitosis</keyword>
<keyword evidence="6" id="KW-0131">Cell cycle</keyword>
<name>A0A9P8AEH3_9AGAR</name>
<dbReference type="PROSITE" id="PS50005">
    <property type="entry name" value="TPR"/>
    <property type="match status" value="4"/>
</dbReference>
<evidence type="ECO:0000256" key="5">
    <source>
        <dbReference type="ARBA" id="ARBA00022803"/>
    </source>
</evidence>
<keyword evidence="1" id="KW-0132">Cell division</keyword>
<sequence length="632" mass="71848">MTIQTTVDSQTASEIRIAIHECSKRGLSDASKWLSELLLSLPLSKRKASLPSPLLDATFSTSTPARSRNSPHPDMNMSMSTEEPVGSPIPGRQSQSTPQPATQSPEFHSHRHPHAPHLQTYSPDSWRDAEEKDIDQLATARSFMQFKDYGRVSSVLIGCTSPNATFLSLYARFLAHELSSGKNWHNFDHNRRPLPLGLDQKFHQLLGEVANTTDPFLLYLKALFCSRLSLREEAIENALLSLAGFPWCWATWCLLASCIGDGEELSSLISLLPLPPTHPLVQIFQVKTLIDLHIPTENELSLCDLLVGPDHFPGSLWIMSLKACGFFYMHEFNQAESQFDRILALDPQRIEDIDILSNILYVTDNRLKLTKLVHDFVPLGQDKPEICCLLGNYYSLRAEHAKSIKYFRRAVELEPKFLSAWTLLGHEYVEIKNSHAAIQCYRRAVGSDRKDYRAWYGLGQAYELLNMHQYALHYYQFAAALRPYDARLWQGLGQCYEEMGRLREAIECYKRALISANPHEISVNILLAKVHRDLDELFESIAYHRRVVEVCQADLRPVHEYAKSALEVAEYQVKIPDGDLFLAQEYVEIVARSNTEEVMRASELLKVVLAAINEKYQAESDGNNELEEKTVE</sequence>
<dbReference type="InterPro" id="IPR011990">
    <property type="entry name" value="TPR-like_helical_dom_sf"/>
</dbReference>
<feature type="repeat" description="TPR" evidence="7">
    <location>
        <begin position="384"/>
        <end position="417"/>
    </location>
</feature>
<dbReference type="AlphaFoldDB" id="A0A9P8AEH3"/>
<dbReference type="GeneID" id="66069622"/>
<feature type="compositionally biased region" description="Polar residues" evidence="8">
    <location>
        <begin position="58"/>
        <end position="70"/>
    </location>
</feature>